<proteinExistence type="predicted"/>
<evidence type="ECO:0000313" key="2">
    <source>
        <dbReference type="Proteomes" id="UP000315295"/>
    </source>
</evidence>
<protein>
    <submittedName>
        <fullName evidence="1">Uncharacterized protein</fullName>
    </submittedName>
</protein>
<organism evidence="1 2">
    <name type="scientific">Malus baccata</name>
    <name type="common">Siberian crab apple</name>
    <name type="synonym">Pyrus baccata</name>
    <dbReference type="NCBI Taxonomy" id="106549"/>
    <lineage>
        <taxon>Eukaryota</taxon>
        <taxon>Viridiplantae</taxon>
        <taxon>Streptophyta</taxon>
        <taxon>Embryophyta</taxon>
        <taxon>Tracheophyta</taxon>
        <taxon>Spermatophyta</taxon>
        <taxon>Magnoliopsida</taxon>
        <taxon>eudicotyledons</taxon>
        <taxon>Gunneridae</taxon>
        <taxon>Pentapetalae</taxon>
        <taxon>rosids</taxon>
        <taxon>fabids</taxon>
        <taxon>Rosales</taxon>
        <taxon>Rosaceae</taxon>
        <taxon>Amygdaloideae</taxon>
        <taxon>Maleae</taxon>
        <taxon>Malus</taxon>
    </lineage>
</organism>
<name>A0A540N056_MALBA</name>
<accession>A0A540N056</accession>
<comment type="caution">
    <text evidence="1">The sequence shown here is derived from an EMBL/GenBank/DDBJ whole genome shotgun (WGS) entry which is preliminary data.</text>
</comment>
<keyword evidence="2" id="KW-1185">Reference proteome</keyword>
<sequence>MAVFCKFLQLVVAFCKFLPTTNQVRVSSSSPVFNRRWRLLLFFGLLRHLALGGCGIWHLSTRRLLTTRKAALTGVLFTAEELLATKECDRCKGVLAVSEAARCKGGFSPQMRLLVARECACRKGVAGLHVLPLLKGSCRTARTAVVCEDEDTPLLTAIIVLLHVSCCCIVADAAVRTSFHAAAMPQRR</sequence>
<reference evidence="1 2" key="1">
    <citation type="journal article" date="2019" name="G3 (Bethesda)">
        <title>Sequencing of a Wild Apple (Malus baccata) Genome Unravels the Differences Between Cultivated and Wild Apple Species Regarding Disease Resistance and Cold Tolerance.</title>
        <authorList>
            <person name="Chen X."/>
        </authorList>
    </citation>
    <scope>NUCLEOTIDE SEQUENCE [LARGE SCALE GENOMIC DNA]</scope>
    <source>
        <strain evidence="2">cv. Shandingzi</strain>
        <tissue evidence="1">Leaves</tissue>
    </source>
</reference>
<gene>
    <name evidence="1" type="ORF">C1H46_009936</name>
</gene>
<dbReference type="AlphaFoldDB" id="A0A540N056"/>
<evidence type="ECO:0000313" key="1">
    <source>
        <dbReference type="EMBL" id="TQE04416.1"/>
    </source>
</evidence>
<dbReference type="EMBL" id="VIEB01000140">
    <property type="protein sequence ID" value="TQE04416.1"/>
    <property type="molecule type" value="Genomic_DNA"/>
</dbReference>
<dbReference type="Proteomes" id="UP000315295">
    <property type="component" value="Unassembled WGS sequence"/>
</dbReference>